<feature type="compositionally biased region" description="Low complexity" evidence="1">
    <location>
        <begin position="79"/>
        <end position="119"/>
    </location>
</feature>
<accession>A0A9P7RNP0</accession>
<feature type="compositionally biased region" description="Basic residues" evidence="1">
    <location>
        <begin position="405"/>
        <end position="414"/>
    </location>
</feature>
<feature type="region of interest" description="Disordered" evidence="1">
    <location>
        <begin position="1"/>
        <end position="36"/>
    </location>
</feature>
<dbReference type="OrthoDB" id="3363386at2759"/>
<feature type="compositionally biased region" description="Polar residues" evidence="1">
    <location>
        <begin position="60"/>
        <end position="70"/>
    </location>
</feature>
<organism evidence="2 3">
    <name type="scientific">Marasmius oreades</name>
    <name type="common">fairy-ring Marasmius</name>
    <dbReference type="NCBI Taxonomy" id="181124"/>
    <lineage>
        <taxon>Eukaryota</taxon>
        <taxon>Fungi</taxon>
        <taxon>Dikarya</taxon>
        <taxon>Basidiomycota</taxon>
        <taxon>Agaricomycotina</taxon>
        <taxon>Agaricomycetes</taxon>
        <taxon>Agaricomycetidae</taxon>
        <taxon>Agaricales</taxon>
        <taxon>Marasmiineae</taxon>
        <taxon>Marasmiaceae</taxon>
        <taxon>Marasmius</taxon>
    </lineage>
</organism>
<feature type="compositionally biased region" description="Polar residues" evidence="1">
    <location>
        <begin position="120"/>
        <end position="136"/>
    </location>
</feature>
<feature type="region of interest" description="Disordered" evidence="1">
    <location>
        <begin position="308"/>
        <end position="502"/>
    </location>
</feature>
<dbReference type="AlphaFoldDB" id="A0A9P7RNP0"/>
<feature type="compositionally biased region" description="Low complexity" evidence="1">
    <location>
        <begin position="368"/>
        <end position="380"/>
    </location>
</feature>
<dbReference type="KEGG" id="more:E1B28_002447"/>
<dbReference type="EMBL" id="CM032190">
    <property type="protein sequence ID" value="KAG7086496.1"/>
    <property type="molecule type" value="Genomic_DNA"/>
</dbReference>
<evidence type="ECO:0000313" key="2">
    <source>
        <dbReference type="EMBL" id="KAG7086496.1"/>
    </source>
</evidence>
<dbReference type="GeneID" id="66071523"/>
<feature type="compositionally biased region" description="Acidic residues" evidence="1">
    <location>
        <begin position="456"/>
        <end position="479"/>
    </location>
</feature>
<proteinExistence type="predicted"/>
<keyword evidence="3" id="KW-1185">Reference proteome</keyword>
<name>A0A9P7RNP0_9AGAR</name>
<feature type="compositionally biased region" description="Basic and acidic residues" evidence="1">
    <location>
        <begin position="327"/>
        <end position="350"/>
    </location>
</feature>
<feature type="compositionally biased region" description="Basic and acidic residues" evidence="1">
    <location>
        <begin position="22"/>
        <end position="36"/>
    </location>
</feature>
<evidence type="ECO:0000256" key="1">
    <source>
        <dbReference type="SAM" id="MobiDB-lite"/>
    </source>
</evidence>
<dbReference type="Proteomes" id="UP001049176">
    <property type="component" value="Chromosome 10"/>
</dbReference>
<gene>
    <name evidence="2" type="ORF">E1B28_002447</name>
</gene>
<protein>
    <submittedName>
        <fullName evidence="2">Uncharacterized protein</fullName>
    </submittedName>
</protein>
<evidence type="ECO:0000313" key="3">
    <source>
        <dbReference type="Proteomes" id="UP001049176"/>
    </source>
</evidence>
<feature type="region of interest" description="Disordered" evidence="1">
    <location>
        <begin position="55"/>
        <end position="246"/>
    </location>
</feature>
<dbReference type="RefSeq" id="XP_043002967.1">
    <property type="nucleotide sequence ID" value="XM_043159367.1"/>
</dbReference>
<reference evidence="2" key="1">
    <citation type="journal article" date="2021" name="Genome Biol. Evol.">
        <title>The assembled and annotated genome of the fairy-ring fungus Marasmius oreades.</title>
        <authorList>
            <person name="Hiltunen M."/>
            <person name="Ament-Velasquez S.L."/>
            <person name="Johannesson H."/>
        </authorList>
    </citation>
    <scope>NUCLEOTIDE SEQUENCE</scope>
    <source>
        <strain evidence="2">03SP1</strain>
    </source>
</reference>
<feature type="compositionally biased region" description="Low complexity" evidence="1">
    <location>
        <begin position="161"/>
        <end position="196"/>
    </location>
</feature>
<comment type="caution">
    <text evidence="2">The sequence shown here is derived from an EMBL/GenBank/DDBJ whole genome shotgun (WGS) entry which is preliminary data.</text>
</comment>
<feature type="compositionally biased region" description="Low complexity" evidence="1">
    <location>
        <begin position="424"/>
        <end position="455"/>
    </location>
</feature>
<sequence>MTTRRIRFAPLPDPRRSVILTDDGKEHPLPDNGEWDEKAEWSCIPESLSLAIIGLPPTPTKTTTYVQQPIASKSKKRSSLASFLRFSHSHSHSSSPSTSPESSPNAGYESLSSSSSNSSIHTLTPTQSNDNSSPSAATPKHSFFKQSSATLPLNFGSGLFRPSSRDSPSSNKSRSAAEPSSSSLSRWTSGPSKSSPSSPPMNFGVPLYRTQSTQSYKKSKRLAEQARASGLLSSLHSDKTRGGQKLLNGRVYGAKRNSKGIPVNHFNSIRDTDPSEPEFVEWGYGGMGAVRHQKDGVGGKVWSRLAAQADDESADGGGMEWVRKRREAREREKKEREEAADQAQKQEEPTPPRPTPITPTQSMIRQVSTASSTKSTPTPSRQQSLANDAADSHVTRAVKVPAPVYRHHHHHRKQSSLQLQAVSPPVEEPVITVEEPVEMEMSSPITPPSFSTSSSSEDEDSEEDTEGREGDEDEEDVPESDTFRMTSRSAGVEKVSGHGHHR</sequence>